<proteinExistence type="predicted"/>
<dbReference type="RefSeq" id="WP_019168778.1">
    <property type="nucleotide sequence ID" value="NZ_CAIB01000169.1"/>
</dbReference>
<sequence>MNELNMEKVVGEAFEDLSIAEMTNIQGSGDMTPESSPVCSAFATLASSIQLVKTIKAKC</sequence>
<organism evidence="1 2">
    <name type="scientific">Staphylococcus intermedius NCTC 11048</name>
    <dbReference type="NCBI Taxonomy" id="1141106"/>
    <lineage>
        <taxon>Bacteria</taxon>
        <taxon>Bacillati</taxon>
        <taxon>Bacillota</taxon>
        <taxon>Bacilli</taxon>
        <taxon>Bacillales</taxon>
        <taxon>Staphylococcaceae</taxon>
        <taxon>Staphylococcus</taxon>
        <taxon>Staphylococcus intermedius group</taxon>
    </lineage>
</organism>
<name>A0A380G0I8_STAIN</name>
<protein>
    <submittedName>
        <fullName evidence="1">Type 2 lantibiotic, SP_1948 family</fullName>
    </submittedName>
</protein>
<gene>
    <name evidence="1" type="ORF">NCTC11048_00117</name>
</gene>
<dbReference type="AlphaFoldDB" id="A0A380G0I8"/>
<dbReference type="Proteomes" id="UP000255549">
    <property type="component" value="Unassembled WGS sequence"/>
</dbReference>
<reference evidence="1 2" key="1">
    <citation type="submission" date="2018-06" db="EMBL/GenBank/DDBJ databases">
        <authorList>
            <consortium name="Pathogen Informatics"/>
            <person name="Doyle S."/>
        </authorList>
    </citation>
    <scope>NUCLEOTIDE SEQUENCE [LARGE SCALE GENOMIC DNA]</scope>
    <source>
        <strain evidence="2">NCTC 11048</strain>
    </source>
</reference>
<dbReference type="NCBIfam" id="TIGR03893">
    <property type="entry name" value="lant_SP_1948"/>
    <property type="match status" value="1"/>
</dbReference>
<keyword evidence="2" id="KW-1185">Reference proteome</keyword>
<dbReference type="InterPro" id="IPR027632">
    <property type="entry name" value="Lant_2_A2"/>
</dbReference>
<evidence type="ECO:0000313" key="1">
    <source>
        <dbReference type="EMBL" id="SUM43748.1"/>
    </source>
</evidence>
<dbReference type="STRING" id="1141106.GCA_000308095_01001"/>
<dbReference type="EMBL" id="UHDP01000001">
    <property type="protein sequence ID" value="SUM43748.1"/>
    <property type="molecule type" value="Genomic_DNA"/>
</dbReference>
<accession>A0A380G0I8</accession>
<dbReference type="GO" id="GO:0050830">
    <property type="term" value="P:defense response to Gram-positive bacterium"/>
    <property type="evidence" value="ECO:0007669"/>
    <property type="project" value="InterPro"/>
</dbReference>
<evidence type="ECO:0000313" key="2">
    <source>
        <dbReference type="Proteomes" id="UP000255549"/>
    </source>
</evidence>
<dbReference type="Pfam" id="PF16934">
    <property type="entry name" value="Mersacidin"/>
    <property type="match status" value="1"/>
</dbReference>